<organism evidence="1 2">
    <name type="scientific">Cohnella yongneupensis</name>
    <dbReference type="NCBI Taxonomy" id="425006"/>
    <lineage>
        <taxon>Bacteria</taxon>
        <taxon>Bacillati</taxon>
        <taxon>Bacillota</taxon>
        <taxon>Bacilli</taxon>
        <taxon>Bacillales</taxon>
        <taxon>Paenibacillaceae</taxon>
        <taxon>Cohnella</taxon>
    </lineage>
</organism>
<keyword evidence="2" id="KW-1185">Reference proteome</keyword>
<reference evidence="2" key="1">
    <citation type="journal article" date="2019" name="Int. J. Syst. Evol. Microbiol.">
        <title>The Global Catalogue of Microorganisms (GCM) 10K type strain sequencing project: providing services to taxonomists for standard genome sequencing and annotation.</title>
        <authorList>
            <consortium name="The Broad Institute Genomics Platform"/>
            <consortium name="The Broad Institute Genome Sequencing Center for Infectious Disease"/>
            <person name="Wu L."/>
            <person name="Ma J."/>
        </authorList>
    </citation>
    <scope>NUCLEOTIDE SEQUENCE [LARGE SCALE GENOMIC DNA]</scope>
    <source>
        <strain evidence="2">CGMCC 1.18578</strain>
    </source>
</reference>
<dbReference type="Proteomes" id="UP001596108">
    <property type="component" value="Unassembled WGS sequence"/>
</dbReference>
<dbReference type="InterPro" id="IPR010982">
    <property type="entry name" value="Lambda_DNA-bd_dom_sf"/>
</dbReference>
<proteinExistence type="predicted"/>
<dbReference type="EMBL" id="JBHSNC010000010">
    <property type="protein sequence ID" value="MFC5528444.1"/>
    <property type="molecule type" value="Genomic_DNA"/>
</dbReference>
<name>A0ABW0QZS6_9BACL</name>
<sequence>MSIEIRDPVVKNIRHHLLVNEVQFSDVAASSGIEVQRFYAIIGGRARMSPVEFGAIAKALGLSMESFLPKIFLTANT</sequence>
<evidence type="ECO:0000313" key="1">
    <source>
        <dbReference type="EMBL" id="MFC5528444.1"/>
    </source>
</evidence>
<dbReference type="SUPFAM" id="SSF47413">
    <property type="entry name" value="lambda repressor-like DNA-binding domains"/>
    <property type="match status" value="1"/>
</dbReference>
<protein>
    <recommendedName>
        <fullName evidence="3">HTH cro/C1-type domain-containing protein</fullName>
    </recommendedName>
</protein>
<evidence type="ECO:0008006" key="3">
    <source>
        <dbReference type="Google" id="ProtNLM"/>
    </source>
</evidence>
<evidence type="ECO:0000313" key="2">
    <source>
        <dbReference type="Proteomes" id="UP001596108"/>
    </source>
</evidence>
<gene>
    <name evidence="1" type="ORF">ACFPQ4_03130</name>
</gene>
<dbReference type="RefSeq" id="WP_378110281.1">
    <property type="nucleotide sequence ID" value="NZ_JBHSNC010000010.1"/>
</dbReference>
<accession>A0ABW0QZS6</accession>
<comment type="caution">
    <text evidence="1">The sequence shown here is derived from an EMBL/GenBank/DDBJ whole genome shotgun (WGS) entry which is preliminary data.</text>
</comment>